<protein>
    <submittedName>
        <fullName evidence="4">Uncharacterized protein LOC116286445</fullName>
    </submittedName>
</protein>
<feature type="region of interest" description="Disordered" evidence="2">
    <location>
        <begin position="253"/>
        <end position="298"/>
    </location>
</feature>
<dbReference type="KEGG" id="aten:116286445"/>
<dbReference type="AlphaFoldDB" id="A0A6P8H0A6"/>
<dbReference type="OrthoDB" id="5981056at2759"/>
<name>A0A6P8H0A6_ACTTE</name>
<evidence type="ECO:0000256" key="1">
    <source>
        <dbReference type="SAM" id="Coils"/>
    </source>
</evidence>
<dbReference type="InParanoid" id="A0A6P8H0A6"/>
<feature type="compositionally biased region" description="Polar residues" evidence="2">
    <location>
        <begin position="284"/>
        <end position="293"/>
    </location>
</feature>
<feature type="coiled-coil region" evidence="1">
    <location>
        <begin position="221"/>
        <end position="252"/>
    </location>
</feature>
<evidence type="ECO:0000313" key="3">
    <source>
        <dbReference type="Proteomes" id="UP000515163"/>
    </source>
</evidence>
<dbReference type="Proteomes" id="UP000515163">
    <property type="component" value="Unplaced"/>
</dbReference>
<feature type="compositionally biased region" description="Acidic residues" evidence="2">
    <location>
        <begin position="338"/>
        <end position="348"/>
    </location>
</feature>
<accession>A0A6P8H0A6</accession>
<keyword evidence="3" id="KW-1185">Reference proteome</keyword>
<feature type="compositionally biased region" description="Low complexity" evidence="2">
    <location>
        <begin position="391"/>
        <end position="407"/>
    </location>
</feature>
<proteinExistence type="predicted"/>
<keyword evidence="1" id="KW-0175">Coiled coil</keyword>
<dbReference type="RefSeq" id="XP_031548821.1">
    <property type="nucleotide sequence ID" value="XM_031692961.1"/>
</dbReference>
<organism evidence="3 4">
    <name type="scientific">Actinia tenebrosa</name>
    <name type="common">Australian red waratah sea anemone</name>
    <dbReference type="NCBI Taxonomy" id="6105"/>
    <lineage>
        <taxon>Eukaryota</taxon>
        <taxon>Metazoa</taxon>
        <taxon>Cnidaria</taxon>
        <taxon>Anthozoa</taxon>
        <taxon>Hexacorallia</taxon>
        <taxon>Actiniaria</taxon>
        <taxon>Actiniidae</taxon>
        <taxon>Actinia</taxon>
    </lineage>
</organism>
<gene>
    <name evidence="4" type="primary">LOC116286445</name>
</gene>
<sequence>MNIVDENGKLQEDENSLWLPFEHYEDQNDTKNFHCTSIIWKHDYATYTELISHSFPWPKPDSKEVGHNHSEFSDKSSTCKCAAKELCYEQCISYSKFFIDQRSKEYWDKLLQSSRKKKKVLNKQKSIWNQSYVNVLPLNKLCINRQEAPNDDIKESTLNDGSSFSKNEVKCNFVLTSDESESEDSGDVVDESDPMYSRFAVIRNSFHTSEDGIVFYCQKELDIYKAKMAEMEDLLERELKQIKYQHDQLRAKRAEQRKLLSGGADSSNDHDSHEEEPTEKDALNSDNSRQGTALKQERKSAIFSSIHDVFSYARTGIQGMFVKTSPNSARKVKTNDASDSEGSDDEEDTKINDSTSSIKHSAPLLDNHDEFTRQMTSEGGLKYESSDKSVQQLSYQNLPPPLSLNSLQDKRSKS</sequence>
<evidence type="ECO:0000256" key="2">
    <source>
        <dbReference type="SAM" id="MobiDB-lite"/>
    </source>
</evidence>
<feature type="compositionally biased region" description="Basic and acidic residues" evidence="2">
    <location>
        <begin position="267"/>
        <end position="283"/>
    </location>
</feature>
<reference evidence="4" key="1">
    <citation type="submission" date="2025-08" db="UniProtKB">
        <authorList>
            <consortium name="RefSeq"/>
        </authorList>
    </citation>
    <scope>IDENTIFICATION</scope>
    <source>
        <tissue evidence="4">Tentacle</tissue>
    </source>
</reference>
<dbReference type="GeneID" id="116286445"/>
<feature type="region of interest" description="Disordered" evidence="2">
    <location>
        <begin position="325"/>
        <end position="414"/>
    </location>
</feature>
<evidence type="ECO:0000313" key="4">
    <source>
        <dbReference type="RefSeq" id="XP_031548821.1"/>
    </source>
</evidence>